<dbReference type="STRING" id="1121322.SAMN02745136_02473"/>
<evidence type="ECO:0000256" key="4">
    <source>
        <dbReference type="ARBA" id="ARBA00023163"/>
    </source>
</evidence>
<dbReference type="PANTHER" id="PTHR30346:SF0">
    <property type="entry name" value="HCA OPERON TRANSCRIPTIONAL ACTIVATOR HCAR"/>
    <property type="match status" value="1"/>
</dbReference>
<dbReference type="PRINTS" id="PR00039">
    <property type="entry name" value="HTHLYSR"/>
</dbReference>
<dbReference type="GO" id="GO:0032993">
    <property type="term" value="C:protein-DNA complex"/>
    <property type="evidence" value="ECO:0007669"/>
    <property type="project" value="TreeGrafter"/>
</dbReference>
<accession>A0A1M6SIE2</accession>
<name>A0A1M6SIE2_9FIRM</name>
<dbReference type="GO" id="GO:0003700">
    <property type="term" value="F:DNA-binding transcription factor activity"/>
    <property type="evidence" value="ECO:0007669"/>
    <property type="project" value="InterPro"/>
</dbReference>
<dbReference type="EMBL" id="FRAC01000012">
    <property type="protein sequence ID" value="SHK44483.1"/>
    <property type="molecule type" value="Genomic_DNA"/>
</dbReference>
<protein>
    <submittedName>
        <fullName evidence="6">DNA-binding transcriptional regulator, LysR family</fullName>
    </submittedName>
</protein>
<evidence type="ECO:0000256" key="3">
    <source>
        <dbReference type="ARBA" id="ARBA00023125"/>
    </source>
</evidence>
<dbReference type="Gene3D" id="3.40.190.290">
    <property type="match status" value="1"/>
</dbReference>
<dbReference type="Pfam" id="PF00126">
    <property type="entry name" value="HTH_1"/>
    <property type="match status" value="1"/>
</dbReference>
<dbReference type="InterPro" id="IPR000847">
    <property type="entry name" value="LysR_HTH_N"/>
</dbReference>
<keyword evidence="2" id="KW-0805">Transcription regulation</keyword>
<evidence type="ECO:0000313" key="6">
    <source>
        <dbReference type="EMBL" id="SHK44483.1"/>
    </source>
</evidence>
<keyword evidence="4" id="KW-0804">Transcription</keyword>
<comment type="similarity">
    <text evidence="1">Belongs to the LysR transcriptional regulatory family.</text>
</comment>
<dbReference type="OrthoDB" id="9803714at2"/>
<sequence>MNTLHLKYAIEVERTNSISQAAENLFMGQPSLSKAIKELEDSLGFTIFERTSKGVTPTGKGIKFLSYARNVLHQIEQMEALSDSADVDIQTFNIAIPRGSYIADAVTSLLSELDQSKGVNVNVQETNSVQVISNIMDGPFNLGVIRFQTEYENYFKDYLTEKQLKFETVWEFEYLALMSEKHPLAEVEKVDYQELKQYTEITHGDTAIPYIMPNNSIIADMPSKTTKCIYVYERSSQYDLLSAIPTTFMWASPIPEKWLKRYQLVQRKCKTLGNTYKDILIYPKNYKFTELDRKFVNKLFEAKNELTFCEYI</sequence>
<dbReference type="GO" id="GO:0003677">
    <property type="term" value="F:DNA binding"/>
    <property type="evidence" value="ECO:0007669"/>
    <property type="project" value="UniProtKB-KW"/>
</dbReference>
<dbReference type="Proteomes" id="UP000184386">
    <property type="component" value="Unassembled WGS sequence"/>
</dbReference>
<dbReference type="SUPFAM" id="SSF53850">
    <property type="entry name" value="Periplasmic binding protein-like II"/>
    <property type="match status" value="1"/>
</dbReference>
<dbReference type="Gene3D" id="1.10.10.10">
    <property type="entry name" value="Winged helix-like DNA-binding domain superfamily/Winged helix DNA-binding domain"/>
    <property type="match status" value="1"/>
</dbReference>
<keyword evidence="3 6" id="KW-0238">DNA-binding</keyword>
<organism evidence="6 7">
    <name type="scientific">Anaerocolumna jejuensis DSM 15929</name>
    <dbReference type="NCBI Taxonomy" id="1121322"/>
    <lineage>
        <taxon>Bacteria</taxon>
        <taxon>Bacillati</taxon>
        <taxon>Bacillota</taxon>
        <taxon>Clostridia</taxon>
        <taxon>Lachnospirales</taxon>
        <taxon>Lachnospiraceae</taxon>
        <taxon>Anaerocolumna</taxon>
    </lineage>
</organism>
<evidence type="ECO:0000313" key="7">
    <source>
        <dbReference type="Proteomes" id="UP000184386"/>
    </source>
</evidence>
<keyword evidence="7" id="KW-1185">Reference proteome</keyword>
<dbReference type="PROSITE" id="PS50931">
    <property type="entry name" value="HTH_LYSR"/>
    <property type="match status" value="1"/>
</dbReference>
<evidence type="ECO:0000256" key="1">
    <source>
        <dbReference type="ARBA" id="ARBA00009437"/>
    </source>
</evidence>
<dbReference type="InterPro" id="IPR036388">
    <property type="entry name" value="WH-like_DNA-bd_sf"/>
</dbReference>
<evidence type="ECO:0000259" key="5">
    <source>
        <dbReference type="PROSITE" id="PS50931"/>
    </source>
</evidence>
<dbReference type="PANTHER" id="PTHR30346">
    <property type="entry name" value="TRANSCRIPTIONAL DUAL REGULATOR HCAR-RELATED"/>
    <property type="match status" value="1"/>
</dbReference>
<dbReference type="RefSeq" id="WP_073276323.1">
    <property type="nucleotide sequence ID" value="NZ_FRAC01000012.1"/>
</dbReference>
<proteinExistence type="inferred from homology"/>
<dbReference type="AlphaFoldDB" id="A0A1M6SIE2"/>
<dbReference type="SUPFAM" id="SSF46785">
    <property type="entry name" value="Winged helix' DNA-binding domain"/>
    <property type="match status" value="1"/>
</dbReference>
<reference evidence="6 7" key="1">
    <citation type="submission" date="2016-11" db="EMBL/GenBank/DDBJ databases">
        <authorList>
            <person name="Jaros S."/>
            <person name="Januszkiewicz K."/>
            <person name="Wedrychowicz H."/>
        </authorList>
    </citation>
    <scope>NUCLEOTIDE SEQUENCE [LARGE SCALE GENOMIC DNA]</scope>
    <source>
        <strain evidence="6 7">DSM 15929</strain>
    </source>
</reference>
<gene>
    <name evidence="6" type="ORF">SAMN02745136_02473</name>
</gene>
<feature type="domain" description="HTH lysR-type" evidence="5">
    <location>
        <begin position="1"/>
        <end position="58"/>
    </location>
</feature>
<evidence type="ECO:0000256" key="2">
    <source>
        <dbReference type="ARBA" id="ARBA00023015"/>
    </source>
</evidence>
<dbReference type="InterPro" id="IPR036390">
    <property type="entry name" value="WH_DNA-bd_sf"/>
</dbReference>
<dbReference type="FunFam" id="1.10.10.10:FF:000001">
    <property type="entry name" value="LysR family transcriptional regulator"/>
    <property type="match status" value="1"/>
</dbReference>